<proteinExistence type="predicted"/>
<evidence type="ECO:0000313" key="1">
    <source>
        <dbReference type="EMBL" id="MYM92240.1"/>
    </source>
</evidence>
<dbReference type="EMBL" id="WWCX01000001">
    <property type="protein sequence ID" value="MYM92240.1"/>
    <property type="molecule type" value="Genomic_DNA"/>
</dbReference>
<accession>A0A845GFG9</accession>
<evidence type="ECO:0000313" key="2">
    <source>
        <dbReference type="Proteomes" id="UP000447355"/>
    </source>
</evidence>
<dbReference type="AlphaFoldDB" id="A0A845GFG9"/>
<protein>
    <submittedName>
        <fullName evidence="1">Uncharacterized protein</fullName>
    </submittedName>
</protein>
<sequence length="170" mass="19043">MMDNEADQINTRTSSGCKVATPNTVYAWTRTKAEFDTIALPETAHAWAPSDVVDLIRSDGRKWERRCFSKCLDGGPVTVIFQWFEERPIQDDEACPYLDKIREALVAGPEHASASTTELMMIALATDDFSTWLPDSTASIEVLTARMNLGQLEAIERYRSAIARENDVQP</sequence>
<reference evidence="1" key="1">
    <citation type="submission" date="2019-12" db="EMBL/GenBank/DDBJ databases">
        <title>Novel species isolated from a subtropical stream in China.</title>
        <authorList>
            <person name="Lu H."/>
        </authorList>
    </citation>
    <scope>NUCLEOTIDE SEQUENCE [LARGE SCALE GENOMIC DNA]</scope>
    <source>
        <strain evidence="1">FT81W</strain>
    </source>
</reference>
<gene>
    <name evidence="1" type="ORF">GTP90_00015</name>
</gene>
<dbReference type="Proteomes" id="UP000447355">
    <property type="component" value="Unassembled WGS sequence"/>
</dbReference>
<organism evidence="1 2">
    <name type="scientific">Duganella vulcania</name>
    <dbReference type="NCBI Taxonomy" id="2692166"/>
    <lineage>
        <taxon>Bacteria</taxon>
        <taxon>Pseudomonadati</taxon>
        <taxon>Pseudomonadota</taxon>
        <taxon>Betaproteobacteria</taxon>
        <taxon>Burkholderiales</taxon>
        <taxon>Oxalobacteraceae</taxon>
        <taxon>Telluria group</taxon>
        <taxon>Duganella</taxon>
    </lineage>
</organism>
<comment type="caution">
    <text evidence="1">The sequence shown here is derived from an EMBL/GenBank/DDBJ whole genome shotgun (WGS) entry which is preliminary data.</text>
</comment>
<dbReference type="RefSeq" id="WP_161081526.1">
    <property type="nucleotide sequence ID" value="NZ_WWCX01000001.1"/>
</dbReference>
<name>A0A845GFG9_9BURK</name>